<dbReference type="InterPro" id="IPR025748">
    <property type="entry name" value="PrcB_C_dom"/>
</dbReference>
<sequence>MLMNKISYLRALIIIVAMILTIGLLTGCAEQPVDPENGNGDEQSALPGDNGVDNGEANGIGVDEEMVFEQGFYRPDEQNLPDEIRQWITYSRELQAVQEREYDGYRFVLVTMGTKPTGGYSIEVVDVVSAEEELVVNVQTQEPAEGDPVTTAITYPYDLVIVEEQALPLRAIDIDESDRYFMSVYGIDYIDQPIVASSEWIKVFSPEPNEKVWGSFKLTGLTSVFEGTVSYELISNTGDVIGTGFTTGMMGDWGYFEEEIQIPSGTTGDILLELYSVSMKDGSKMFVVEIPLVVEN</sequence>
<comment type="caution">
    <text evidence="4">The sequence shown here is derived from an EMBL/GenBank/DDBJ whole genome shotgun (WGS) entry which is preliminary data.</text>
</comment>
<dbReference type="EMBL" id="MIJE01000011">
    <property type="protein sequence ID" value="OEF97454.1"/>
    <property type="molecule type" value="Genomic_DNA"/>
</dbReference>
<accession>A0A1E5G389</accession>
<evidence type="ECO:0008006" key="6">
    <source>
        <dbReference type="Google" id="ProtNLM"/>
    </source>
</evidence>
<dbReference type="Pfam" id="PF10648">
    <property type="entry name" value="Gmad2"/>
    <property type="match status" value="1"/>
</dbReference>
<feature type="domain" description="PrcB C-terminal" evidence="3">
    <location>
        <begin position="107"/>
        <end position="162"/>
    </location>
</feature>
<feature type="region of interest" description="Disordered" evidence="1">
    <location>
        <begin position="33"/>
        <end position="58"/>
    </location>
</feature>
<dbReference type="PROSITE" id="PS51257">
    <property type="entry name" value="PROKAR_LIPOPROTEIN"/>
    <property type="match status" value="1"/>
</dbReference>
<dbReference type="AlphaFoldDB" id="A0A1E5G389"/>
<evidence type="ECO:0000313" key="5">
    <source>
        <dbReference type="Proteomes" id="UP000094296"/>
    </source>
</evidence>
<dbReference type="InterPro" id="IPR018911">
    <property type="entry name" value="Gmad2_Ig-like_dom"/>
</dbReference>
<proteinExistence type="predicted"/>
<evidence type="ECO:0000313" key="4">
    <source>
        <dbReference type="EMBL" id="OEF97454.1"/>
    </source>
</evidence>
<dbReference type="STRING" id="766136.BHF68_04395"/>
<protein>
    <recommendedName>
        <fullName evidence="6">PrcB C-terminal domain-containing protein</fullName>
    </recommendedName>
</protein>
<organism evidence="4 5">
    <name type="scientific">Desulfuribacillus alkaliarsenatis</name>
    <dbReference type="NCBI Taxonomy" id="766136"/>
    <lineage>
        <taxon>Bacteria</taxon>
        <taxon>Bacillati</taxon>
        <taxon>Bacillota</taxon>
        <taxon>Desulfuribacillia</taxon>
        <taxon>Desulfuribacillales</taxon>
        <taxon>Desulfuribacillaceae</taxon>
        <taxon>Desulfuribacillus</taxon>
    </lineage>
</organism>
<dbReference type="Proteomes" id="UP000094296">
    <property type="component" value="Unassembled WGS sequence"/>
</dbReference>
<keyword evidence="5" id="KW-1185">Reference proteome</keyword>
<dbReference type="Pfam" id="PF14343">
    <property type="entry name" value="PrcB_C"/>
    <property type="match status" value="1"/>
</dbReference>
<evidence type="ECO:0000256" key="1">
    <source>
        <dbReference type="SAM" id="MobiDB-lite"/>
    </source>
</evidence>
<feature type="domain" description="Bacterial spore germination immunoglobulin-like" evidence="2">
    <location>
        <begin position="201"/>
        <end position="283"/>
    </location>
</feature>
<dbReference type="RefSeq" id="WP_069642852.1">
    <property type="nucleotide sequence ID" value="NZ_MIJE01000011.1"/>
</dbReference>
<dbReference type="OrthoDB" id="1357684at2"/>
<name>A0A1E5G389_9FIRM</name>
<reference evidence="4 5" key="1">
    <citation type="submission" date="2016-09" db="EMBL/GenBank/DDBJ databases">
        <title>Draft genome sequence for the type strain of Desulfuribacillus alkaliarsenatis AHT28, an obligately anaerobic, sulfidogenic bacterium isolated from Russian soda lake sediments.</title>
        <authorList>
            <person name="Abin C.A."/>
            <person name="Hollibaugh J.T."/>
        </authorList>
    </citation>
    <scope>NUCLEOTIDE SEQUENCE [LARGE SCALE GENOMIC DNA]</scope>
    <source>
        <strain evidence="4 5">AHT28</strain>
    </source>
</reference>
<evidence type="ECO:0000259" key="2">
    <source>
        <dbReference type="Pfam" id="PF10648"/>
    </source>
</evidence>
<gene>
    <name evidence="4" type="ORF">BHF68_04395</name>
</gene>
<evidence type="ECO:0000259" key="3">
    <source>
        <dbReference type="Pfam" id="PF14343"/>
    </source>
</evidence>